<sequence>MKKIALLVMFTLSTSVFAEGFLDFIFPKTKYEHENSKPILDTLFGNDMRDKIPKRGKISVNVQKNKSDGSFNSKYTSTSYLYPANLDSCGLLINVMESFYSKNKPSELKLKFVGLETSIMKSLFNSNKTNSGQRRMVYKKGEELEVILSRNFLKENRKQLDKYFSYCAAKMVSQSYNGKKVLKEQFEHIQKEHSKIDNSARKHIKPVEAGEFDLGPESGTRLITK</sequence>
<dbReference type="AlphaFoldDB" id="A0A1Y5F319"/>
<feature type="chain" id="PRO_5012396046" description="Secreted protein" evidence="1">
    <location>
        <begin position="19"/>
        <end position="225"/>
    </location>
</feature>
<accession>A0A1Y5F319</accession>
<dbReference type="EMBL" id="MAAO01000011">
    <property type="protein sequence ID" value="OUR94091.1"/>
    <property type="molecule type" value="Genomic_DNA"/>
</dbReference>
<evidence type="ECO:0008006" key="4">
    <source>
        <dbReference type="Google" id="ProtNLM"/>
    </source>
</evidence>
<proteinExistence type="predicted"/>
<name>A0A1Y5F319_9BACT</name>
<comment type="caution">
    <text evidence="2">The sequence shown here is derived from an EMBL/GenBank/DDBJ whole genome shotgun (WGS) entry which is preliminary data.</text>
</comment>
<dbReference type="Proteomes" id="UP000196531">
    <property type="component" value="Unassembled WGS sequence"/>
</dbReference>
<evidence type="ECO:0000256" key="1">
    <source>
        <dbReference type="SAM" id="SignalP"/>
    </source>
</evidence>
<feature type="signal peptide" evidence="1">
    <location>
        <begin position="1"/>
        <end position="18"/>
    </location>
</feature>
<gene>
    <name evidence="2" type="ORF">A9Q84_17420</name>
</gene>
<reference evidence="3" key="1">
    <citation type="journal article" date="2017" name="Proc. Natl. Acad. Sci. U.S.A.">
        <title>Simulation of Deepwater Horizon oil plume reveals substrate specialization within a complex community of hydrocarbon-degraders.</title>
        <authorList>
            <person name="Hu P."/>
            <person name="Dubinsky E.A."/>
            <person name="Probst A.J."/>
            <person name="Wang J."/>
            <person name="Sieber C.M.K."/>
            <person name="Tom L.M."/>
            <person name="Gardinali P."/>
            <person name="Banfield J.F."/>
            <person name="Atlas R.M."/>
            <person name="Andersen G.L."/>
        </authorList>
    </citation>
    <scope>NUCLEOTIDE SEQUENCE [LARGE SCALE GENOMIC DNA]</scope>
</reference>
<organism evidence="2 3">
    <name type="scientific">Halobacteriovorax marinus</name>
    <dbReference type="NCBI Taxonomy" id="97084"/>
    <lineage>
        <taxon>Bacteria</taxon>
        <taxon>Pseudomonadati</taxon>
        <taxon>Bdellovibrionota</taxon>
        <taxon>Bacteriovoracia</taxon>
        <taxon>Bacteriovoracales</taxon>
        <taxon>Halobacteriovoraceae</taxon>
        <taxon>Halobacteriovorax</taxon>
    </lineage>
</organism>
<evidence type="ECO:0000313" key="3">
    <source>
        <dbReference type="Proteomes" id="UP000196531"/>
    </source>
</evidence>
<evidence type="ECO:0000313" key="2">
    <source>
        <dbReference type="EMBL" id="OUR94091.1"/>
    </source>
</evidence>
<keyword evidence="1" id="KW-0732">Signal</keyword>
<protein>
    <recommendedName>
        <fullName evidence="4">Secreted protein</fullName>
    </recommendedName>
</protein>